<protein>
    <submittedName>
        <fullName evidence="4">Uncharacterized protein</fullName>
    </submittedName>
</protein>
<proteinExistence type="predicted"/>
<keyword evidence="3" id="KW-0732">Signal</keyword>
<evidence type="ECO:0000256" key="2">
    <source>
        <dbReference type="SAM" id="Phobius"/>
    </source>
</evidence>
<evidence type="ECO:0000313" key="4">
    <source>
        <dbReference type="EMBL" id="KAJ1927456.1"/>
    </source>
</evidence>
<dbReference type="OrthoDB" id="5598732at2759"/>
<dbReference type="EMBL" id="JANBPT010000117">
    <property type="protein sequence ID" value="KAJ1927456.1"/>
    <property type="molecule type" value="Genomic_DNA"/>
</dbReference>
<keyword evidence="2" id="KW-0812">Transmembrane</keyword>
<dbReference type="Proteomes" id="UP001150569">
    <property type="component" value="Unassembled WGS sequence"/>
</dbReference>
<feature type="region of interest" description="Disordered" evidence="1">
    <location>
        <begin position="233"/>
        <end position="264"/>
    </location>
</feature>
<evidence type="ECO:0000256" key="1">
    <source>
        <dbReference type="SAM" id="MobiDB-lite"/>
    </source>
</evidence>
<feature type="chain" id="PRO_5040827071" evidence="3">
    <location>
        <begin position="33"/>
        <end position="330"/>
    </location>
</feature>
<name>A0A9W8E0N9_9FUNG</name>
<feature type="signal peptide" evidence="3">
    <location>
        <begin position="1"/>
        <end position="32"/>
    </location>
</feature>
<keyword evidence="2" id="KW-1133">Transmembrane helix</keyword>
<feature type="compositionally biased region" description="Polar residues" evidence="1">
    <location>
        <begin position="241"/>
        <end position="264"/>
    </location>
</feature>
<evidence type="ECO:0000256" key="3">
    <source>
        <dbReference type="SAM" id="SignalP"/>
    </source>
</evidence>
<feature type="transmembrane region" description="Helical" evidence="2">
    <location>
        <begin position="289"/>
        <end position="311"/>
    </location>
</feature>
<comment type="caution">
    <text evidence="4">The sequence shown here is derived from an EMBL/GenBank/DDBJ whole genome shotgun (WGS) entry which is preliminary data.</text>
</comment>
<dbReference type="AlphaFoldDB" id="A0A9W8E0N9"/>
<organism evidence="4 5">
    <name type="scientific">Tieghemiomyces parasiticus</name>
    <dbReference type="NCBI Taxonomy" id="78921"/>
    <lineage>
        <taxon>Eukaryota</taxon>
        <taxon>Fungi</taxon>
        <taxon>Fungi incertae sedis</taxon>
        <taxon>Zoopagomycota</taxon>
        <taxon>Kickxellomycotina</taxon>
        <taxon>Dimargaritomycetes</taxon>
        <taxon>Dimargaritales</taxon>
        <taxon>Dimargaritaceae</taxon>
        <taxon>Tieghemiomyces</taxon>
    </lineage>
</organism>
<sequence length="330" mass="35873">MATSLRHRAVLSHVALWVLLAVTFLGLAVVSSHPLTQSPTPSPPRQVVAHQARDATAAATSAHTPIRITYTLDWLDPDQGQFGAEITFESDPNLDSQRAFVPQGDRWSLELQWPNAPPPATPVRVTGFSSNTGTLESAVGLAGRFALTDLTYTALPITYHVNFDVDPSTATIDRLLPAVGVLYDGAKPGNGVRNQTLTSSRNQYRAVVGSKDGTVKSLPTKGPSNYTQLSRQIDEADRDSSGVTTTKTQAQSSFGDSHLEQSTQSHVKHAQDAEHNPYGTVLMHTPVGLYLYSAVTGVALLFHAWGLLFRLRARHRPRSYRSFLPATRTI</sequence>
<keyword evidence="5" id="KW-1185">Reference proteome</keyword>
<gene>
    <name evidence="4" type="ORF">IWQ60_002919</name>
</gene>
<reference evidence="4" key="1">
    <citation type="submission" date="2022-07" db="EMBL/GenBank/DDBJ databases">
        <title>Phylogenomic reconstructions and comparative analyses of Kickxellomycotina fungi.</title>
        <authorList>
            <person name="Reynolds N.K."/>
            <person name="Stajich J.E."/>
            <person name="Barry K."/>
            <person name="Grigoriev I.V."/>
            <person name="Crous P."/>
            <person name="Smith M.E."/>
        </authorList>
    </citation>
    <scope>NUCLEOTIDE SEQUENCE</scope>
    <source>
        <strain evidence="4">RSA 861</strain>
    </source>
</reference>
<keyword evidence="2" id="KW-0472">Membrane</keyword>
<evidence type="ECO:0000313" key="5">
    <source>
        <dbReference type="Proteomes" id="UP001150569"/>
    </source>
</evidence>
<accession>A0A9W8E0N9</accession>